<gene>
    <name evidence="1" type="ORF">BJ970_000002</name>
</gene>
<protein>
    <submittedName>
        <fullName evidence="1">Uncharacterized protein</fullName>
    </submittedName>
</protein>
<comment type="caution">
    <text evidence="1">The sequence shown here is derived from an EMBL/GenBank/DDBJ whole genome shotgun (WGS) entry which is preliminary data.</text>
</comment>
<dbReference type="EMBL" id="JACHIW010000001">
    <property type="protein sequence ID" value="MBB5152468.1"/>
    <property type="molecule type" value="Genomic_DNA"/>
</dbReference>
<accession>A0A840Q0Z9</accession>
<organism evidence="1 2">
    <name type="scientific">Saccharopolyspora phatthalungensis</name>
    <dbReference type="NCBI Taxonomy" id="664693"/>
    <lineage>
        <taxon>Bacteria</taxon>
        <taxon>Bacillati</taxon>
        <taxon>Actinomycetota</taxon>
        <taxon>Actinomycetes</taxon>
        <taxon>Pseudonocardiales</taxon>
        <taxon>Pseudonocardiaceae</taxon>
        <taxon>Saccharopolyspora</taxon>
    </lineage>
</organism>
<reference evidence="1 2" key="1">
    <citation type="submission" date="2020-08" db="EMBL/GenBank/DDBJ databases">
        <title>Sequencing the genomes of 1000 actinobacteria strains.</title>
        <authorList>
            <person name="Klenk H.-P."/>
        </authorList>
    </citation>
    <scope>NUCLEOTIDE SEQUENCE [LARGE SCALE GENOMIC DNA]</scope>
    <source>
        <strain evidence="1 2">DSM 45584</strain>
    </source>
</reference>
<dbReference type="Proteomes" id="UP000584374">
    <property type="component" value="Unassembled WGS sequence"/>
</dbReference>
<name>A0A840Q0Z9_9PSEU</name>
<dbReference type="RefSeq" id="WP_184721843.1">
    <property type="nucleotide sequence ID" value="NZ_JACHIW010000001.1"/>
</dbReference>
<sequence>MAASDDSAFWADIQGMRTGAGTVGDLAGSVTAKLHSLRVTREQLKEAAGTTPAIANPVEKQLAVLDGVLHALESFGEVLRGSEQDLGDLSKVYDDMNSDATNSASKRT</sequence>
<dbReference type="AlphaFoldDB" id="A0A840Q0Z9"/>
<evidence type="ECO:0000313" key="2">
    <source>
        <dbReference type="Proteomes" id="UP000584374"/>
    </source>
</evidence>
<proteinExistence type="predicted"/>
<keyword evidence="2" id="KW-1185">Reference proteome</keyword>
<evidence type="ECO:0000313" key="1">
    <source>
        <dbReference type="EMBL" id="MBB5152468.1"/>
    </source>
</evidence>